<dbReference type="Pfam" id="PF01501">
    <property type="entry name" value="Glyco_transf_8"/>
    <property type="match status" value="1"/>
</dbReference>
<dbReference type="EMBL" id="JAGZCC010000007">
    <property type="protein sequence ID" value="MBS5587582.1"/>
    <property type="molecule type" value="Genomic_DNA"/>
</dbReference>
<reference evidence="4" key="1">
    <citation type="submission" date="2021-02" db="EMBL/GenBank/DDBJ databases">
        <title>Infant gut strain persistence is associated with maternal origin, phylogeny, and functional potential including surface adhesion and iron acquisition.</title>
        <authorList>
            <person name="Lou Y.C."/>
        </authorList>
    </citation>
    <scope>NUCLEOTIDE SEQUENCE</scope>
    <source>
        <strain evidence="4">L3_108_000G1_dasL3_108_000G1_metabat.metabat.11</strain>
    </source>
</reference>
<keyword evidence="1" id="KW-0328">Glycosyltransferase</keyword>
<dbReference type="PANTHER" id="PTHR13778:SF47">
    <property type="entry name" value="LIPOPOLYSACCHARIDE 1,3-GALACTOSYLTRANSFERASE"/>
    <property type="match status" value="1"/>
</dbReference>
<dbReference type="RefSeq" id="WP_303885994.1">
    <property type="nucleotide sequence ID" value="NZ_JAGZCC010000007.1"/>
</dbReference>
<sequence>MRYMKIKNDVSKKILSNIQKRNNKVYTNEIDIAIATDTNFIRQTQILISSFENILSNVNLHILNISLSEEDVNRIKKIAPVNVKINNIKISKDDLNNLKINKKWPIEAWARVLIPKIFCNKILLYLDVDCIVVDDISELFINDNFVICGVESPYYLRQENSKINKGVNSGVLLLNCNYLTNENFTKKILDYGKCNMNSLTMPDQDSINFISQNYMFFLNPEYNVMNFMLGLNYFRIKYKLNKRYYTKREILNAIENPKIIHFNGGPLSRPWLQTGKEHPYKVIYNYYNKKVMDLENE</sequence>
<dbReference type="GO" id="GO:0046872">
    <property type="term" value="F:metal ion binding"/>
    <property type="evidence" value="ECO:0007669"/>
    <property type="project" value="UniProtKB-KW"/>
</dbReference>
<dbReference type="SUPFAM" id="SSF53448">
    <property type="entry name" value="Nucleotide-diphospho-sugar transferases"/>
    <property type="match status" value="1"/>
</dbReference>
<evidence type="ECO:0000313" key="4">
    <source>
        <dbReference type="EMBL" id="MBS5587582.1"/>
    </source>
</evidence>
<name>A0A943EN79_9FIRM</name>
<dbReference type="InterPro" id="IPR002495">
    <property type="entry name" value="Glyco_trans_8"/>
</dbReference>
<dbReference type="InterPro" id="IPR050748">
    <property type="entry name" value="Glycosyltrans_8_dom-fam"/>
</dbReference>
<protein>
    <recommendedName>
        <fullName evidence="6">Glycosyltransferase family 8 protein</fullName>
    </recommendedName>
</protein>
<dbReference type="Proteomes" id="UP000751224">
    <property type="component" value="Unassembled WGS sequence"/>
</dbReference>
<comment type="caution">
    <text evidence="4">The sequence shown here is derived from an EMBL/GenBank/DDBJ whole genome shotgun (WGS) entry which is preliminary data.</text>
</comment>
<gene>
    <name evidence="4" type="ORF">KHX14_02020</name>
</gene>
<dbReference type="PANTHER" id="PTHR13778">
    <property type="entry name" value="GLYCOSYLTRANSFERASE 8 DOMAIN-CONTAINING PROTEIN"/>
    <property type="match status" value="1"/>
</dbReference>
<organism evidence="4 5">
    <name type="scientific">Thomasclavelia spiroformis</name>
    <dbReference type="NCBI Taxonomy" id="29348"/>
    <lineage>
        <taxon>Bacteria</taxon>
        <taxon>Bacillati</taxon>
        <taxon>Bacillota</taxon>
        <taxon>Erysipelotrichia</taxon>
        <taxon>Erysipelotrichales</taxon>
        <taxon>Coprobacillaceae</taxon>
        <taxon>Thomasclavelia</taxon>
    </lineage>
</organism>
<keyword evidence="2" id="KW-0808">Transferase</keyword>
<evidence type="ECO:0000313" key="5">
    <source>
        <dbReference type="Proteomes" id="UP000751224"/>
    </source>
</evidence>
<evidence type="ECO:0000256" key="3">
    <source>
        <dbReference type="ARBA" id="ARBA00022723"/>
    </source>
</evidence>
<evidence type="ECO:0008006" key="6">
    <source>
        <dbReference type="Google" id="ProtNLM"/>
    </source>
</evidence>
<keyword evidence="3" id="KW-0479">Metal-binding</keyword>
<evidence type="ECO:0000256" key="2">
    <source>
        <dbReference type="ARBA" id="ARBA00022679"/>
    </source>
</evidence>
<dbReference type="AlphaFoldDB" id="A0A943EN79"/>
<evidence type="ECO:0000256" key="1">
    <source>
        <dbReference type="ARBA" id="ARBA00022676"/>
    </source>
</evidence>
<dbReference type="GO" id="GO:0016757">
    <property type="term" value="F:glycosyltransferase activity"/>
    <property type="evidence" value="ECO:0007669"/>
    <property type="project" value="UniProtKB-KW"/>
</dbReference>
<dbReference type="InterPro" id="IPR029044">
    <property type="entry name" value="Nucleotide-diphossugar_trans"/>
</dbReference>
<proteinExistence type="predicted"/>
<accession>A0A943EN79</accession>
<dbReference type="Gene3D" id="3.90.550.10">
    <property type="entry name" value="Spore Coat Polysaccharide Biosynthesis Protein SpsA, Chain A"/>
    <property type="match status" value="1"/>
</dbReference>